<name>A0A562PJC4_9BURK</name>
<reference evidence="6 9" key="3">
    <citation type="submission" date="2019-12" db="EMBL/GenBank/DDBJ databases">
        <title>Draft Genome Sequences of Six Type Strains of the Genus Massilia.</title>
        <authorList>
            <person name="Miess H."/>
            <person name="Frediansyah A."/>
            <person name="Goeker M."/>
            <person name="Gross H."/>
        </authorList>
    </citation>
    <scope>NUCLEOTIDE SEQUENCE [LARGE SCALE GENOMIC DNA]</scope>
    <source>
        <strain evidence="6 9">DSM 26639</strain>
    </source>
</reference>
<dbReference type="Pfam" id="PF00126">
    <property type="entry name" value="HTH_1"/>
    <property type="match status" value="1"/>
</dbReference>
<dbReference type="InterPro" id="IPR036388">
    <property type="entry name" value="WH-like_DNA-bd_sf"/>
</dbReference>
<accession>A0A562PJC4</accession>
<evidence type="ECO:0000313" key="8">
    <source>
        <dbReference type="Proteomes" id="UP000315112"/>
    </source>
</evidence>
<dbReference type="AlphaFoldDB" id="A0A562PJC4"/>
<evidence type="ECO:0000313" key="9">
    <source>
        <dbReference type="Proteomes" id="UP000437862"/>
    </source>
</evidence>
<keyword evidence="3 7" id="KW-0238">DNA-binding</keyword>
<dbReference type="InterPro" id="IPR000847">
    <property type="entry name" value="LysR_HTH_N"/>
</dbReference>
<evidence type="ECO:0000313" key="7">
    <source>
        <dbReference type="EMBL" id="TWI44519.1"/>
    </source>
</evidence>
<evidence type="ECO:0000256" key="2">
    <source>
        <dbReference type="ARBA" id="ARBA00023015"/>
    </source>
</evidence>
<dbReference type="CDD" id="cd08464">
    <property type="entry name" value="PBP2_DntR_like_2"/>
    <property type="match status" value="1"/>
</dbReference>
<dbReference type="Gene3D" id="1.10.10.10">
    <property type="entry name" value="Winged helix-like DNA-binding domain superfamily/Winged helix DNA-binding domain"/>
    <property type="match status" value="1"/>
</dbReference>
<reference evidence="7" key="2">
    <citation type="submission" date="2019-07" db="EMBL/GenBank/DDBJ databases">
        <authorList>
            <person name="Whitman W."/>
            <person name="Huntemann M."/>
            <person name="Clum A."/>
            <person name="Pillay M."/>
            <person name="Palaniappan K."/>
            <person name="Varghese N."/>
            <person name="Mikhailova N."/>
            <person name="Stamatis D."/>
            <person name="Reddy T."/>
            <person name="Daum C."/>
            <person name="Shapiro N."/>
            <person name="Ivanova N."/>
            <person name="Kyrpides N."/>
            <person name="Woyke T."/>
        </authorList>
    </citation>
    <scope>NUCLEOTIDE SEQUENCE</scope>
    <source>
        <strain evidence="7">CGMCC 1.10685</strain>
    </source>
</reference>
<proteinExistence type="inferred from homology"/>
<dbReference type="RefSeq" id="WP_145879269.1">
    <property type="nucleotide sequence ID" value="NZ_CP046904.1"/>
</dbReference>
<dbReference type="PANTHER" id="PTHR30118:SF15">
    <property type="entry name" value="TRANSCRIPTIONAL REGULATORY PROTEIN"/>
    <property type="match status" value="1"/>
</dbReference>
<dbReference type="Proteomes" id="UP000437862">
    <property type="component" value="Chromosome"/>
</dbReference>
<dbReference type="Gene3D" id="3.40.190.10">
    <property type="entry name" value="Periplasmic binding protein-like II"/>
    <property type="match status" value="2"/>
</dbReference>
<dbReference type="Proteomes" id="UP000315112">
    <property type="component" value="Unassembled WGS sequence"/>
</dbReference>
<keyword evidence="9" id="KW-1185">Reference proteome</keyword>
<dbReference type="GO" id="GO:0003700">
    <property type="term" value="F:DNA-binding transcription factor activity"/>
    <property type="evidence" value="ECO:0007669"/>
    <property type="project" value="InterPro"/>
</dbReference>
<evidence type="ECO:0000256" key="4">
    <source>
        <dbReference type="ARBA" id="ARBA00023163"/>
    </source>
</evidence>
<evidence type="ECO:0000256" key="3">
    <source>
        <dbReference type="ARBA" id="ARBA00023125"/>
    </source>
</evidence>
<protein>
    <submittedName>
        <fullName evidence="7">DNA-binding transcriptional LysR family regulator</fullName>
    </submittedName>
    <submittedName>
        <fullName evidence="6">LysR family transcriptional regulator</fullName>
    </submittedName>
</protein>
<dbReference type="InterPro" id="IPR036390">
    <property type="entry name" value="WH_DNA-bd_sf"/>
</dbReference>
<comment type="similarity">
    <text evidence="1">Belongs to the LysR transcriptional regulatory family.</text>
</comment>
<keyword evidence="2" id="KW-0805">Transcription regulation</keyword>
<dbReference type="OrthoDB" id="8583877at2"/>
<dbReference type="PRINTS" id="PR00039">
    <property type="entry name" value="HTHLYSR"/>
</dbReference>
<organism evidence="7 8">
    <name type="scientific">Pseudoduganella flava</name>
    <dbReference type="NCBI Taxonomy" id="871742"/>
    <lineage>
        <taxon>Bacteria</taxon>
        <taxon>Pseudomonadati</taxon>
        <taxon>Pseudomonadota</taxon>
        <taxon>Betaproteobacteria</taxon>
        <taxon>Burkholderiales</taxon>
        <taxon>Oxalobacteraceae</taxon>
        <taxon>Telluria group</taxon>
        <taxon>Pseudoduganella</taxon>
    </lineage>
</organism>
<evidence type="ECO:0000313" key="6">
    <source>
        <dbReference type="EMBL" id="QGZ42087.1"/>
    </source>
</evidence>
<gene>
    <name evidence="6" type="ORF">GO485_25600</name>
    <name evidence="7" type="ORF">IP92_04469</name>
</gene>
<reference evidence="7 8" key="1">
    <citation type="journal article" date="2015" name="Stand. Genomic Sci.">
        <title>Genomic Encyclopedia of Bacterial and Archaeal Type Strains, Phase III: the genomes of soil and plant-associated and newly described type strains.</title>
        <authorList>
            <person name="Whitman W.B."/>
            <person name="Woyke T."/>
            <person name="Klenk H.P."/>
            <person name="Zhou Y."/>
            <person name="Lilburn T.G."/>
            <person name="Beck B.J."/>
            <person name="De Vos P."/>
            <person name="Vandamme P."/>
            <person name="Eisen J.A."/>
            <person name="Garrity G."/>
            <person name="Hugenholtz P."/>
            <person name="Kyrpides N.C."/>
        </authorList>
    </citation>
    <scope>NUCLEOTIDE SEQUENCE [LARGE SCALE GENOMIC DNA]</scope>
    <source>
        <strain evidence="7 8">CGMCC 1.10685</strain>
    </source>
</reference>
<sequence length="308" mass="33883">MVHISERDFRGVDLNLLVTFLVLMRERSVSKAAQKLFVGQPAASAALARLRELFDDQLLVRTPAGMVPTPRALALEAELAPLLERMQAALFAPAAFDPAAAEHTLTIGMPDWAELWLMPGLFERVRADAPGVRLAVQACDPFSASGMLERGEIDAYVGALTGGPGWQRGRRLRTMTFRCLYNPALLGIGSRRALTAEQYAAHPHVLVSYRGAFESAADERLAALGLTRHVRFVTPRFATVPELVRRSPVIGTVPDVLARQWDGGPDLTSSPVPFDLPGFIATAHWHARRDRDPALGWLLDLIRELTRK</sequence>
<evidence type="ECO:0000259" key="5">
    <source>
        <dbReference type="PROSITE" id="PS50931"/>
    </source>
</evidence>
<dbReference type="PROSITE" id="PS50931">
    <property type="entry name" value="HTH_LYSR"/>
    <property type="match status" value="1"/>
</dbReference>
<dbReference type="GO" id="GO:0003677">
    <property type="term" value="F:DNA binding"/>
    <property type="evidence" value="ECO:0007669"/>
    <property type="project" value="UniProtKB-KW"/>
</dbReference>
<dbReference type="SUPFAM" id="SSF53850">
    <property type="entry name" value="Periplasmic binding protein-like II"/>
    <property type="match status" value="1"/>
</dbReference>
<dbReference type="InterPro" id="IPR050389">
    <property type="entry name" value="LysR-type_TF"/>
</dbReference>
<feature type="domain" description="HTH lysR-type" evidence="5">
    <location>
        <begin position="12"/>
        <end position="69"/>
    </location>
</feature>
<keyword evidence="4" id="KW-0804">Transcription</keyword>
<dbReference type="PANTHER" id="PTHR30118">
    <property type="entry name" value="HTH-TYPE TRANSCRIPTIONAL REGULATOR LEUO-RELATED"/>
    <property type="match status" value="1"/>
</dbReference>
<dbReference type="Pfam" id="PF03466">
    <property type="entry name" value="LysR_substrate"/>
    <property type="match status" value="1"/>
</dbReference>
<dbReference type="EMBL" id="CP046904">
    <property type="protein sequence ID" value="QGZ42087.1"/>
    <property type="molecule type" value="Genomic_DNA"/>
</dbReference>
<dbReference type="SUPFAM" id="SSF46785">
    <property type="entry name" value="Winged helix' DNA-binding domain"/>
    <property type="match status" value="1"/>
</dbReference>
<dbReference type="InterPro" id="IPR005119">
    <property type="entry name" value="LysR_subst-bd"/>
</dbReference>
<evidence type="ECO:0000256" key="1">
    <source>
        <dbReference type="ARBA" id="ARBA00009437"/>
    </source>
</evidence>
<dbReference type="EMBL" id="VLKW01000009">
    <property type="protein sequence ID" value="TWI44519.1"/>
    <property type="molecule type" value="Genomic_DNA"/>
</dbReference>